<dbReference type="OrthoDB" id="204498at2759"/>
<evidence type="ECO:0000313" key="11">
    <source>
        <dbReference type="Proteomes" id="UP000002630"/>
    </source>
</evidence>
<dbReference type="InterPro" id="IPR058240">
    <property type="entry name" value="rSAM_sf"/>
</dbReference>
<feature type="signal peptide" evidence="8">
    <location>
        <begin position="1"/>
        <end position="20"/>
    </location>
</feature>
<evidence type="ECO:0000256" key="6">
    <source>
        <dbReference type="ARBA" id="ARBA00023014"/>
    </source>
</evidence>
<evidence type="ECO:0000256" key="5">
    <source>
        <dbReference type="ARBA" id="ARBA00023004"/>
    </source>
</evidence>
<dbReference type="InParanoid" id="D8LLN5"/>
<dbReference type="GO" id="GO:0046872">
    <property type="term" value="F:metal ion binding"/>
    <property type="evidence" value="ECO:0007669"/>
    <property type="project" value="UniProtKB-KW"/>
</dbReference>
<feature type="domain" description="Radical SAM core" evidence="9">
    <location>
        <begin position="228"/>
        <end position="459"/>
    </location>
</feature>
<dbReference type="GO" id="GO:0030488">
    <property type="term" value="P:tRNA methylation"/>
    <property type="evidence" value="ECO:0007669"/>
    <property type="project" value="TreeGrafter"/>
</dbReference>
<evidence type="ECO:0000259" key="9">
    <source>
        <dbReference type="PROSITE" id="PS51918"/>
    </source>
</evidence>
<dbReference type="CDD" id="cd01335">
    <property type="entry name" value="Radical_SAM"/>
    <property type="match status" value="1"/>
</dbReference>
<keyword evidence="6" id="KW-0411">Iron-sulfur</keyword>
<keyword evidence="2" id="KW-0004">4Fe-4S</keyword>
<proteinExistence type="predicted"/>
<feature type="compositionally biased region" description="Polar residues" evidence="7">
    <location>
        <begin position="589"/>
        <end position="598"/>
    </location>
</feature>
<feature type="compositionally biased region" description="Basic and acidic residues" evidence="7">
    <location>
        <begin position="420"/>
        <end position="449"/>
    </location>
</feature>
<dbReference type="PROSITE" id="PS51918">
    <property type="entry name" value="RADICAL_SAM"/>
    <property type="match status" value="1"/>
</dbReference>
<dbReference type="SFLD" id="SFLDS00029">
    <property type="entry name" value="Radical_SAM"/>
    <property type="match status" value="1"/>
</dbReference>
<feature type="compositionally biased region" description="Polar residues" evidence="7">
    <location>
        <begin position="150"/>
        <end position="166"/>
    </location>
</feature>
<evidence type="ECO:0000313" key="10">
    <source>
        <dbReference type="EMBL" id="CBN74666.1"/>
    </source>
</evidence>
<evidence type="ECO:0000256" key="8">
    <source>
        <dbReference type="SAM" id="SignalP"/>
    </source>
</evidence>
<dbReference type="Gene3D" id="3.20.20.70">
    <property type="entry name" value="Aldolase class I"/>
    <property type="match status" value="2"/>
</dbReference>
<dbReference type="PANTHER" id="PTHR30544">
    <property type="entry name" value="23S RRNA METHYLTRANSFERASE"/>
    <property type="match status" value="1"/>
</dbReference>
<evidence type="ECO:0000256" key="3">
    <source>
        <dbReference type="ARBA" id="ARBA00022691"/>
    </source>
</evidence>
<evidence type="ECO:0000256" key="1">
    <source>
        <dbReference type="ARBA" id="ARBA00001966"/>
    </source>
</evidence>
<keyword evidence="8" id="KW-0732">Signal</keyword>
<dbReference type="Proteomes" id="UP000002630">
    <property type="component" value="Unassembled WGS sequence"/>
</dbReference>
<sequence length="598" mass="63715">MKELVLLSIALCCLPRSHLAFRTTGGLHAVFGEVGAVSASPKTSLSCGRSLKRPRTDMMASDSLVAVEQPVVDEVDGQATWAKDFELDFHGKVMLKGLLFSETQQLMERLGEKAGRAEVLAGWLYHDRRLIRDIAETAGGAGSAEPGGDATNSNTNRSGSLVSSKSRIGKKTRDAVREVATADGGLELEDVQLAADGTRKLVSVLTSGEGAGKKVETVIIPMLRGPQREPRYTVCVSSQVGCAMNCQFCFTGRLGLMANLQAAQIVEQVLVAKRYLETVGDPSPVTGVVFMGMGEPFDNYDRVMRAVKILTDPRAGVRLKASSVTVSTVGLVPQIERFCKDPANGASLAISLHSVVDEVRDKLIPVNRRYPLEQLSETLRTHFPRSSKPAADEPTGVALDHASSAAAPALGPKDVATGSAERKSMAGPGRKLEQETNLLARRDGAERRPPSIPTEPQQRPRSLADGGGSKREGPQRKGRRRRPRILAVEYTLLGGVNDSLGDAGRLAEWLEGVACVVNLITFNAHAGTPFSPSSPEAAEAFRRALAARGQLCTFRDSRGDDGMAACGQLGGESMAGGGDRARKPVPVTWKSTDTPSTA</sequence>
<keyword evidence="3" id="KW-0949">S-adenosyl-L-methionine</keyword>
<dbReference type="GO" id="GO:0003824">
    <property type="term" value="F:catalytic activity"/>
    <property type="evidence" value="ECO:0007669"/>
    <property type="project" value="InterPro"/>
</dbReference>
<comment type="cofactor">
    <cofactor evidence="1">
        <name>[4Fe-4S] cluster</name>
        <dbReference type="ChEBI" id="CHEBI:49883"/>
    </cofactor>
</comment>
<dbReference type="STRING" id="2880.D8LLN5"/>
<organism evidence="10 11">
    <name type="scientific">Ectocarpus siliculosus</name>
    <name type="common">Brown alga</name>
    <name type="synonym">Conferva siliculosa</name>
    <dbReference type="NCBI Taxonomy" id="2880"/>
    <lineage>
        <taxon>Eukaryota</taxon>
        <taxon>Sar</taxon>
        <taxon>Stramenopiles</taxon>
        <taxon>Ochrophyta</taxon>
        <taxon>PX clade</taxon>
        <taxon>Phaeophyceae</taxon>
        <taxon>Ectocarpales</taxon>
        <taxon>Ectocarpaceae</taxon>
        <taxon>Ectocarpus</taxon>
    </lineage>
</organism>
<reference evidence="10 11" key="1">
    <citation type="journal article" date="2010" name="Nature">
        <title>The Ectocarpus genome and the independent evolution of multicellularity in brown algae.</title>
        <authorList>
            <person name="Cock J.M."/>
            <person name="Sterck L."/>
            <person name="Rouze P."/>
            <person name="Scornet D."/>
            <person name="Allen A.E."/>
            <person name="Amoutzias G."/>
            <person name="Anthouard V."/>
            <person name="Artiguenave F."/>
            <person name="Aury J.M."/>
            <person name="Badger J.H."/>
            <person name="Beszteri B."/>
            <person name="Billiau K."/>
            <person name="Bonnet E."/>
            <person name="Bothwell J.H."/>
            <person name="Bowler C."/>
            <person name="Boyen C."/>
            <person name="Brownlee C."/>
            <person name="Carrano C.J."/>
            <person name="Charrier B."/>
            <person name="Cho G.Y."/>
            <person name="Coelho S.M."/>
            <person name="Collen J."/>
            <person name="Corre E."/>
            <person name="Da Silva C."/>
            <person name="Delage L."/>
            <person name="Delaroque N."/>
            <person name="Dittami S.M."/>
            <person name="Doulbeau S."/>
            <person name="Elias M."/>
            <person name="Farnham G."/>
            <person name="Gachon C.M."/>
            <person name="Gschloessl B."/>
            <person name="Heesch S."/>
            <person name="Jabbari K."/>
            <person name="Jubin C."/>
            <person name="Kawai H."/>
            <person name="Kimura K."/>
            <person name="Kloareg B."/>
            <person name="Kupper F.C."/>
            <person name="Lang D."/>
            <person name="Le Bail A."/>
            <person name="Leblanc C."/>
            <person name="Lerouge P."/>
            <person name="Lohr M."/>
            <person name="Lopez P.J."/>
            <person name="Martens C."/>
            <person name="Maumus F."/>
            <person name="Michel G."/>
            <person name="Miranda-Saavedra D."/>
            <person name="Morales J."/>
            <person name="Moreau H."/>
            <person name="Motomura T."/>
            <person name="Nagasato C."/>
            <person name="Napoli C.A."/>
            <person name="Nelson D.R."/>
            <person name="Nyvall-Collen P."/>
            <person name="Peters A.F."/>
            <person name="Pommier C."/>
            <person name="Potin P."/>
            <person name="Poulain J."/>
            <person name="Quesneville H."/>
            <person name="Read B."/>
            <person name="Rensing S.A."/>
            <person name="Ritter A."/>
            <person name="Rousvoal S."/>
            <person name="Samanta M."/>
            <person name="Samson G."/>
            <person name="Schroeder D.C."/>
            <person name="Segurens B."/>
            <person name="Strittmatter M."/>
            <person name="Tonon T."/>
            <person name="Tregear J.W."/>
            <person name="Valentin K."/>
            <person name="von Dassow P."/>
            <person name="Yamagishi T."/>
            <person name="Van de Peer Y."/>
            <person name="Wincker P."/>
        </authorList>
    </citation>
    <scope>NUCLEOTIDE SEQUENCE [LARGE SCALE GENOMIC DNA]</scope>
    <source>
        <strain evidence="11">Ec32 / CCAP1310/4</strain>
    </source>
</reference>
<protein>
    <recommendedName>
        <fullName evidence="9">Radical SAM core domain-containing protein</fullName>
    </recommendedName>
</protein>
<dbReference type="GO" id="GO:0051539">
    <property type="term" value="F:4 iron, 4 sulfur cluster binding"/>
    <property type="evidence" value="ECO:0007669"/>
    <property type="project" value="UniProtKB-KW"/>
</dbReference>
<feature type="region of interest" description="Disordered" evidence="7">
    <location>
        <begin position="571"/>
        <end position="598"/>
    </location>
</feature>
<dbReference type="EMBL" id="FN649760">
    <property type="protein sequence ID" value="CBN74666.1"/>
    <property type="molecule type" value="Genomic_DNA"/>
</dbReference>
<dbReference type="InterPro" id="IPR007197">
    <property type="entry name" value="rSAM"/>
</dbReference>
<dbReference type="Pfam" id="PF04055">
    <property type="entry name" value="Radical_SAM"/>
    <property type="match status" value="1"/>
</dbReference>
<dbReference type="AlphaFoldDB" id="D8LLN5"/>
<dbReference type="GO" id="GO:0070475">
    <property type="term" value="P:rRNA base methylation"/>
    <property type="evidence" value="ECO:0007669"/>
    <property type="project" value="TreeGrafter"/>
</dbReference>
<feature type="region of interest" description="Disordered" evidence="7">
    <location>
        <begin position="139"/>
        <end position="169"/>
    </location>
</feature>
<feature type="chain" id="PRO_5003117318" description="Radical SAM core domain-containing protein" evidence="8">
    <location>
        <begin position="21"/>
        <end position="598"/>
    </location>
</feature>
<evidence type="ECO:0000256" key="7">
    <source>
        <dbReference type="SAM" id="MobiDB-lite"/>
    </source>
</evidence>
<evidence type="ECO:0000256" key="2">
    <source>
        <dbReference type="ARBA" id="ARBA00022485"/>
    </source>
</evidence>
<dbReference type="PANTHER" id="PTHR30544:SF9">
    <property type="entry name" value="RADICAL SAM SUPERFAMILY PROTEIN"/>
    <property type="match status" value="1"/>
</dbReference>
<dbReference type="InterPro" id="IPR040072">
    <property type="entry name" value="Methyltransferase_A"/>
</dbReference>
<keyword evidence="5" id="KW-0408">Iron</keyword>
<dbReference type="InterPro" id="IPR013785">
    <property type="entry name" value="Aldolase_TIM"/>
</dbReference>
<dbReference type="eggNOG" id="ENOG502QV91">
    <property type="taxonomic scope" value="Eukaryota"/>
</dbReference>
<evidence type="ECO:0000256" key="4">
    <source>
        <dbReference type="ARBA" id="ARBA00022723"/>
    </source>
</evidence>
<keyword evidence="4" id="KW-0479">Metal-binding</keyword>
<dbReference type="SUPFAM" id="SSF102114">
    <property type="entry name" value="Radical SAM enzymes"/>
    <property type="match status" value="1"/>
</dbReference>
<gene>
    <name evidence="10" type="ORF">Esi_0037_0088</name>
</gene>
<keyword evidence="11" id="KW-1185">Reference proteome</keyword>
<accession>D8LLN5</accession>
<name>D8LLN5_ECTSI</name>
<feature type="region of interest" description="Disordered" evidence="7">
    <location>
        <begin position="403"/>
        <end position="483"/>
    </location>
</feature>